<dbReference type="Gene3D" id="3.40.50.1820">
    <property type="entry name" value="alpha/beta hydrolase"/>
    <property type="match status" value="1"/>
</dbReference>
<dbReference type="InterPro" id="IPR000073">
    <property type="entry name" value="AB_hydrolase_1"/>
</dbReference>
<name>A0A7S4HZA4_9STRA</name>
<dbReference type="InterPro" id="IPR029058">
    <property type="entry name" value="AB_hydrolase_fold"/>
</dbReference>
<reference evidence="2" key="1">
    <citation type="submission" date="2021-01" db="EMBL/GenBank/DDBJ databases">
        <authorList>
            <person name="Corre E."/>
            <person name="Pelletier E."/>
            <person name="Niang G."/>
            <person name="Scheremetjew M."/>
            <person name="Finn R."/>
            <person name="Kale V."/>
            <person name="Holt S."/>
            <person name="Cochrane G."/>
            <person name="Meng A."/>
            <person name="Brown T."/>
            <person name="Cohen L."/>
        </authorList>
    </citation>
    <scope>NUCLEOTIDE SEQUENCE</scope>
    <source>
        <strain evidence="2">Isolate 1302-5</strain>
    </source>
</reference>
<sequence length="301" mass="32269">MDLFGNTAGAPTVGILFLHGFQGNRTHLLHHAEAIASEFPEKAVCACVDLPSLTKGGTFRELFVDKSVRSAQVNAVAFVVEKCQTLRDRFGGTSLKRVILVGHSAGGAIAVEAAVALQGEKRKEEKTEEKSAGGGRALDVAGLILLDAVPWEGTFPVATQLKVGSGSTIRVLSVRCDPSSWNGHGNVRPMTDAWATATAATTMNNDMPSSDEEKRHGSNGEWSCGRVLSVRVRGSRHFDPIERDSHILRFLGQKGSKVAREGVTRLVRAYALDLVRSEGSSSEETNRVLETSASLFDVDGK</sequence>
<feature type="domain" description="AB hydrolase-1" evidence="1">
    <location>
        <begin position="15"/>
        <end position="164"/>
    </location>
</feature>
<accession>A0A7S4HZA4</accession>
<dbReference type="SUPFAM" id="SSF53474">
    <property type="entry name" value="alpha/beta-Hydrolases"/>
    <property type="match status" value="1"/>
</dbReference>
<proteinExistence type="predicted"/>
<dbReference type="AlphaFoldDB" id="A0A7S4HZA4"/>
<dbReference type="Pfam" id="PF12697">
    <property type="entry name" value="Abhydrolase_6"/>
    <property type="match status" value="1"/>
</dbReference>
<dbReference type="EMBL" id="HBKQ01008392">
    <property type="protein sequence ID" value="CAE2213955.1"/>
    <property type="molecule type" value="Transcribed_RNA"/>
</dbReference>
<evidence type="ECO:0000313" key="2">
    <source>
        <dbReference type="EMBL" id="CAE2213955.1"/>
    </source>
</evidence>
<gene>
    <name evidence="2" type="ORF">OAUR00152_LOCUS5683</name>
</gene>
<evidence type="ECO:0000259" key="1">
    <source>
        <dbReference type="Pfam" id="PF12697"/>
    </source>
</evidence>
<organism evidence="2">
    <name type="scientific">Odontella aurita</name>
    <dbReference type="NCBI Taxonomy" id="265563"/>
    <lineage>
        <taxon>Eukaryota</taxon>
        <taxon>Sar</taxon>
        <taxon>Stramenopiles</taxon>
        <taxon>Ochrophyta</taxon>
        <taxon>Bacillariophyta</taxon>
        <taxon>Mediophyceae</taxon>
        <taxon>Biddulphiophycidae</taxon>
        <taxon>Eupodiscales</taxon>
        <taxon>Odontellaceae</taxon>
        <taxon>Odontella</taxon>
    </lineage>
</organism>
<protein>
    <recommendedName>
        <fullName evidence="1">AB hydrolase-1 domain-containing protein</fullName>
    </recommendedName>
</protein>